<keyword evidence="9" id="KW-1185">Reference proteome</keyword>
<feature type="transmembrane region" description="Helical" evidence="6">
    <location>
        <begin position="254"/>
        <end position="278"/>
    </location>
</feature>
<evidence type="ECO:0000256" key="5">
    <source>
        <dbReference type="ARBA" id="ARBA00038359"/>
    </source>
</evidence>
<dbReference type="OrthoDB" id="444631at2759"/>
<comment type="subcellular location">
    <subcellularLocation>
        <location evidence="1">Membrane</location>
        <topology evidence="1">Multi-pass membrane protein</topology>
    </subcellularLocation>
</comment>
<organism evidence="8 9">
    <name type="scientific">Myriangium duriaei CBS 260.36</name>
    <dbReference type="NCBI Taxonomy" id="1168546"/>
    <lineage>
        <taxon>Eukaryota</taxon>
        <taxon>Fungi</taxon>
        <taxon>Dikarya</taxon>
        <taxon>Ascomycota</taxon>
        <taxon>Pezizomycotina</taxon>
        <taxon>Dothideomycetes</taxon>
        <taxon>Dothideomycetidae</taxon>
        <taxon>Myriangiales</taxon>
        <taxon>Myriangiaceae</taxon>
        <taxon>Myriangium</taxon>
    </lineage>
</organism>
<dbReference type="Pfam" id="PF20684">
    <property type="entry name" value="Fung_rhodopsin"/>
    <property type="match status" value="1"/>
</dbReference>
<dbReference type="AlphaFoldDB" id="A0A9P4MK38"/>
<evidence type="ECO:0000256" key="4">
    <source>
        <dbReference type="ARBA" id="ARBA00023136"/>
    </source>
</evidence>
<keyword evidence="4 6" id="KW-0472">Membrane</keyword>
<reference evidence="8" key="1">
    <citation type="journal article" date="2020" name="Stud. Mycol.">
        <title>101 Dothideomycetes genomes: a test case for predicting lifestyles and emergence of pathogens.</title>
        <authorList>
            <person name="Haridas S."/>
            <person name="Albert R."/>
            <person name="Binder M."/>
            <person name="Bloem J."/>
            <person name="Labutti K."/>
            <person name="Salamov A."/>
            <person name="Andreopoulos B."/>
            <person name="Baker S."/>
            <person name="Barry K."/>
            <person name="Bills G."/>
            <person name="Bluhm B."/>
            <person name="Cannon C."/>
            <person name="Castanera R."/>
            <person name="Culley D."/>
            <person name="Daum C."/>
            <person name="Ezra D."/>
            <person name="Gonzalez J."/>
            <person name="Henrissat B."/>
            <person name="Kuo A."/>
            <person name="Liang C."/>
            <person name="Lipzen A."/>
            <person name="Lutzoni F."/>
            <person name="Magnuson J."/>
            <person name="Mondo S."/>
            <person name="Nolan M."/>
            <person name="Ohm R."/>
            <person name="Pangilinan J."/>
            <person name="Park H.-J."/>
            <person name="Ramirez L."/>
            <person name="Alfaro M."/>
            <person name="Sun H."/>
            <person name="Tritt A."/>
            <person name="Yoshinaga Y."/>
            <person name="Zwiers L.-H."/>
            <person name="Turgeon B."/>
            <person name="Goodwin S."/>
            <person name="Spatafora J."/>
            <person name="Crous P."/>
            <person name="Grigoriev I."/>
        </authorList>
    </citation>
    <scope>NUCLEOTIDE SEQUENCE</scope>
    <source>
        <strain evidence="8">CBS 260.36</strain>
    </source>
</reference>
<feature type="transmembrane region" description="Helical" evidence="6">
    <location>
        <begin position="94"/>
        <end position="120"/>
    </location>
</feature>
<name>A0A9P4MK38_9PEZI</name>
<sequence length="367" mass="39757">MASPNGDPVYITAGVCLPLMLGFSILRLATGVKHDRKTYIIDESVYSSTGSVSERMTDSMGVRSHLRRSFGLSGSPFGGEAWEGTTGTWTKSGLVLALLAEIFVPLALCSIKVSVLLLYLRVFGGRLRWIRITSIIGIVVNVSYHVSLSIAFGAMCAPSPSMGYDEFAYVAAFASQKCTRTRSLIVVQGVGNVVIDFFLLLLPLPAIWNLQMPLTRKIKTSATFLIGICACVASLIGLAFRVKWYSTGANDFRLVISIIAEMAAGVVICCGPAAAIICRSAKVPIPARISSTRLSIFNRGNQRVSSVPDLPKTDSASWRIPVPKRSGETLEDVWADTEADTYSLQPLNPTHTSIEKPTKLRVARTDF</sequence>
<feature type="domain" description="Rhodopsin" evidence="7">
    <location>
        <begin position="93"/>
        <end position="275"/>
    </location>
</feature>
<evidence type="ECO:0000259" key="7">
    <source>
        <dbReference type="Pfam" id="PF20684"/>
    </source>
</evidence>
<proteinExistence type="inferred from homology"/>
<keyword evidence="3 6" id="KW-1133">Transmembrane helix</keyword>
<dbReference type="InterPro" id="IPR052337">
    <property type="entry name" value="SAT4-like"/>
</dbReference>
<evidence type="ECO:0000256" key="1">
    <source>
        <dbReference type="ARBA" id="ARBA00004141"/>
    </source>
</evidence>
<evidence type="ECO:0000313" key="9">
    <source>
        <dbReference type="Proteomes" id="UP000799439"/>
    </source>
</evidence>
<feature type="transmembrane region" description="Helical" evidence="6">
    <location>
        <begin position="222"/>
        <end position="242"/>
    </location>
</feature>
<dbReference type="PANTHER" id="PTHR33048">
    <property type="entry name" value="PTH11-LIKE INTEGRAL MEMBRANE PROTEIN (AFU_ORTHOLOGUE AFUA_5G11245)"/>
    <property type="match status" value="1"/>
</dbReference>
<gene>
    <name evidence="8" type="ORF">K461DRAFT_265355</name>
</gene>
<feature type="transmembrane region" description="Helical" evidence="6">
    <location>
        <begin position="9"/>
        <end position="29"/>
    </location>
</feature>
<dbReference type="InterPro" id="IPR049326">
    <property type="entry name" value="Rhodopsin_dom_fungi"/>
</dbReference>
<evidence type="ECO:0000313" key="8">
    <source>
        <dbReference type="EMBL" id="KAF2155878.1"/>
    </source>
</evidence>
<evidence type="ECO:0000256" key="6">
    <source>
        <dbReference type="SAM" id="Phobius"/>
    </source>
</evidence>
<feature type="transmembrane region" description="Helical" evidence="6">
    <location>
        <begin position="190"/>
        <end position="210"/>
    </location>
</feature>
<dbReference type="PANTHER" id="PTHR33048:SF158">
    <property type="entry name" value="MEMBRANE PROTEIN PTH11-LIKE, PUTATIVE-RELATED"/>
    <property type="match status" value="1"/>
</dbReference>
<comment type="similarity">
    <text evidence="5">Belongs to the SAT4 family.</text>
</comment>
<accession>A0A9P4MK38</accession>
<evidence type="ECO:0000256" key="3">
    <source>
        <dbReference type="ARBA" id="ARBA00022989"/>
    </source>
</evidence>
<comment type="caution">
    <text evidence="8">The sequence shown here is derived from an EMBL/GenBank/DDBJ whole genome shotgun (WGS) entry which is preliminary data.</text>
</comment>
<evidence type="ECO:0000256" key="2">
    <source>
        <dbReference type="ARBA" id="ARBA00022692"/>
    </source>
</evidence>
<dbReference type="EMBL" id="ML996082">
    <property type="protein sequence ID" value="KAF2155878.1"/>
    <property type="molecule type" value="Genomic_DNA"/>
</dbReference>
<dbReference type="Proteomes" id="UP000799439">
    <property type="component" value="Unassembled WGS sequence"/>
</dbReference>
<dbReference type="GO" id="GO:0016020">
    <property type="term" value="C:membrane"/>
    <property type="evidence" value="ECO:0007669"/>
    <property type="project" value="UniProtKB-SubCell"/>
</dbReference>
<protein>
    <recommendedName>
        <fullName evidence="7">Rhodopsin domain-containing protein</fullName>
    </recommendedName>
</protein>
<keyword evidence="2 6" id="KW-0812">Transmembrane</keyword>
<feature type="transmembrane region" description="Helical" evidence="6">
    <location>
        <begin position="132"/>
        <end position="155"/>
    </location>
</feature>